<keyword evidence="2" id="KW-0472">Membrane</keyword>
<feature type="chain" id="PRO_5020748063" description="Thioredoxin domain-containing protein" evidence="3">
    <location>
        <begin position="20"/>
        <end position="299"/>
    </location>
</feature>
<dbReference type="Proteomes" id="UP000308267">
    <property type="component" value="Unassembled WGS sequence"/>
</dbReference>
<keyword evidence="5" id="KW-1185">Reference proteome</keyword>
<feature type="signal peptide" evidence="3">
    <location>
        <begin position="1"/>
        <end position="19"/>
    </location>
</feature>
<dbReference type="PANTHER" id="PTHR19991:SF2">
    <property type="entry name" value="GH08893P"/>
    <property type="match status" value="1"/>
</dbReference>
<evidence type="ECO:0000256" key="2">
    <source>
        <dbReference type="SAM" id="Phobius"/>
    </source>
</evidence>
<evidence type="ECO:0000313" key="5">
    <source>
        <dbReference type="Proteomes" id="UP000308267"/>
    </source>
</evidence>
<protein>
    <recommendedName>
        <fullName evidence="6">Thioredoxin domain-containing protein</fullName>
    </recommendedName>
</protein>
<feature type="compositionally biased region" description="Basic and acidic residues" evidence="1">
    <location>
        <begin position="279"/>
        <end position="289"/>
    </location>
</feature>
<evidence type="ECO:0000256" key="3">
    <source>
        <dbReference type="SAM" id="SignalP"/>
    </source>
</evidence>
<sequence length="299" mass="33639">MCLLLFLLMPSENCHIVAQATWYYLSPRASFELNGSYAHKGFRRKASVLNTDVMLSWMMLIPQLERSEFGPPHHLHLINAIHQFSAGVRSARLDDANFEHDTQASTGGTTGDWLIIFDTMTEANLQIYDGLSLSLRARGVSLGIVDPVRSKPTAKRFNVRAQSDQSITVLMLHRSQLYRFSGSIQRTDFERLLKFAAGEFKEHPKSVIPRPRMRFDELLDWIVENYVILEGYYGHRLVLAVGSIVLLSLLCLIGLLLLAGFWITQMSGTSKQSGSAMDFPHEAGGDGGKHSLRKKTKNE</sequence>
<evidence type="ECO:0000256" key="1">
    <source>
        <dbReference type="SAM" id="MobiDB-lite"/>
    </source>
</evidence>
<reference evidence="4 5" key="1">
    <citation type="journal article" date="2019" name="BMC Genomics">
        <title>New insights from Opisthorchis felineus genome: update on genomics of the epidemiologically important liver flukes.</title>
        <authorList>
            <person name="Ershov N.I."/>
            <person name="Mordvinov V.A."/>
            <person name="Prokhortchouk E.B."/>
            <person name="Pakharukova M.Y."/>
            <person name="Gunbin K.V."/>
            <person name="Ustyantsev K."/>
            <person name="Genaev M.A."/>
            <person name="Blinov A.G."/>
            <person name="Mazur A."/>
            <person name="Boulygina E."/>
            <person name="Tsygankova S."/>
            <person name="Khrameeva E."/>
            <person name="Chekanov N."/>
            <person name="Fan G."/>
            <person name="Xiao A."/>
            <person name="Zhang H."/>
            <person name="Xu X."/>
            <person name="Yang H."/>
            <person name="Solovyev V."/>
            <person name="Lee S.M."/>
            <person name="Liu X."/>
            <person name="Afonnikov D.A."/>
            <person name="Skryabin K.G."/>
        </authorList>
    </citation>
    <scope>NUCLEOTIDE SEQUENCE [LARGE SCALE GENOMIC DNA]</scope>
    <source>
        <strain evidence="4">AK-0245</strain>
        <tissue evidence="4">Whole organism</tissue>
    </source>
</reference>
<dbReference type="EMBL" id="SJOL01006426">
    <property type="protein sequence ID" value="TGZ67130.1"/>
    <property type="molecule type" value="Genomic_DNA"/>
</dbReference>
<feature type="compositionally biased region" description="Basic residues" evidence="1">
    <location>
        <begin position="290"/>
        <end position="299"/>
    </location>
</feature>
<keyword evidence="3" id="KW-0732">Signal</keyword>
<gene>
    <name evidence="4" type="ORF">CRM22_004968</name>
</gene>
<evidence type="ECO:0008006" key="6">
    <source>
        <dbReference type="Google" id="ProtNLM"/>
    </source>
</evidence>
<evidence type="ECO:0000313" key="4">
    <source>
        <dbReference type="EMBL" id="TGZ67130.1"/>
    </source>
</evidence>
<dbReference type="AlphaFoldDB" id="A0A4S2LTI6"/>
<keyword evidence="2" id="KW-1133">Transmembrane helix</keyword>
<feature type="transmembrane region" description="Helical" evidence="2">
    <location>
        <begin position="237"/>
        <end position="263"/>
    </location>
</feature>
<proteinExistence type="predicted"/>
<dbReference type="PANTHER" id="PTHR19991">
    <property type="entry name" value="L 2 01289"/>
    <property type="match status" value="1"/>
</dbReference>
<keyword evidence="2" id="KW-0812">Transmembrane</keyword>
<organism evidence="4 5">
    <name type="scientific">Opisthorchis felineus</name>
    <dbReference type="NCBI Taxonomy" id="147828"/>
    <lineage>
        <taxon>Eukaryota</taxon>
        <taxon>Metazoa</taxon>
        <taxon>Spiralia</taxon>
        <taxon>Lophotrochozoa</taxon>
        <taxon>Platyhelminthes</taxon>
        <taxon>Trematoda</taxon>
        <taxon>Digenea</taxon>
        <taxon>Opisthorchiida</taxon>
        <taxon>Opisthorchiata</taxon>
        <taxon>Opisthorchiidae</taxon>
        <taxon>Opisthorchis</taxon>
    </lineage>
</organism>
<dbReference type="OrthoDB" id="72053at2759"/>
<comment type="caution">
    <text evidence="4">The sequence shown here is derived from an EMBL/GenBank/DDBJ whole genome shotgun (WGS) entry which is preliminary data.</text>
</comment>
<name>A0A4S2LTI6_OPIFE</name>
<feature type="region of interest" description="Disordered" evidence="1">
    <location>
        <begin position="274"/>
        <end position="299"/>
    </location>
</feature>
<accession>A0A4S2LTI6</accession>